<dbReference type="CDD" id="cd02440">
    <property type="entry name" value="AdoMet_MTases"/>
    <property type="match status" value="1"/>
</dbReference>
<feature type="binding site" evidence="11">
    <location>
        <position position="60"/>
    </location>
    <ligand>
        <name>S-adenosyl-L-methionine</name>
        <dbReference type="ChEBI" id="CHEBI:59789"/>
    </ligand>
</feature>
<evidence type="ECO:0000256" key="4">
    <source>
        <dbReference type="ARBA" id="ARBA00022679"/>
    </source>
</evidence>
<feature type="binding site" evidence="11">
    <location>
        <position position="58"/>
    </location>
    <ligand>
        <name>S-adenosyl-L-methionine</name>
        <dbReference type="ChEBI" id="CHEBI:59789"/>
    </ligand>
</feature>
<dbReference type="SMART" id="SM00650">
    <property type="entry name" value="rADc"/>
    <property type="match status" value="1"/>
</dbReference>
<evidence type="ECO:0000256" key="9">
    <source>
        <dbReference type="ARBA" id="ARBA00023128"/>
    </source>
</evidence>
<dbReference type="AlphaFoldDB" id="A0A443QEU1"/>
<dbReference type="InterPro" id="IPR020596">
    <property type="entry name" value="rRNA_Ade_Mease_Trfase_CS"/>
</dbReference>
<keyword evidence="5 11" id="KW-0949">S-adenosyl-L-methionine</keyword>
<protein>
    <recommendedName>
        <fullName evidence="12">rRNA adenine N(6)-methyltransferase</fullName>
        <ecNumber evidence="12">2.1.1.-</ecNumber>
    </recommendedName>
</protein>
<dbReference type="SUPFAM" id="SSF53335">
    <property type="entry name" value="S-adenosyl-L-methionine-dependent methyltransferases"/>
    <property type="match status" value="1"/>
</dbReference>
<dbReference type="Pfam" id="PF00398">
    <property type="entry name" value="RrnaAD"/>
    <property type="match status" value="1"/>
</dbReference>
<keyword evidence="10" id="KW-0804">Transcription</keyword>
<dbReference type="OrthoDB" id="16079at2759"/>
<evidence type="ECO:0000256" key="7">
    <source>
        <dbReference type="ARBA" id="ARBA00022946"/>
    </source>
</evidence>
<evidence type="ECO:0000313" key="15">
    <source>
        <dbReference type="Proteomes" id="UP000285301"/>
    </source>
</evidence>
<feature type="domain" description="Ribosomal RNA adenine methylase transferase N-terminal" evidence="13">
    <location>
        <begin position="65"/>
        <end position="257"/>
    </location>
</feature>
<comment type="caution">
    <text evidence="14">The sequence shown here is derived from an EMBL/GenBank/DDBJ whole genome shotgun (WGS) entry which is preliminary data.</text>
</comment>
<evidence type="ECO:0000256" key="10">
    <source>
        <dbReference type="ARBA" id="ARBA00023163"/>
    </source>
</evidence>
<dbReference type="InterPro" id="IPR020598">
    <property type="entry name" value="rRNA_Ade_methylase_Trfase_N"/>
</dbReference>
<dbReference type="EMBL" id="NCKU01009007">
    <property type="protein sequence ID" value="RWS01539.1"/>
    <property type="molecule type" value="Genomic_DNA"/>
</dbReference>
<evidence type="ECO:0000256" key="3">
    <source>
        <dbReference type="ARBA" id="ARBA00022603"/>
    </source>
</evidence>
<dbReference type="NCBIfam" id="TIGR00755">
    <property type="entry name" value="ksgA"/>
    <property type="match status" value="1"/>
</dbReference>
<dbReference type="Proteomes" id="UP000285301">
    <property type="component" value="Unassembled WGS sequence"/>
</dbReference>
<dbReference type="GO" id="GO:0005759">
    <property type="term" value="C:mitochondrial matrix"/>
    <property type="evidence" value="ECO:0007669"/>
    <property type="project" value="TreeGrafter"/>
</dbReference>
<proteinExistence type="inferred from homology"/>
<dbReference type="Gene3D" id="3.40.50.150">
    <property type="entry name" value="Vaccinia Virus protein VP39"/>
    <property type="match status" value="1"/>
</dbReference>
<evidence type="ECO:0000313" key="14">
    <source>
        <dbReference type="EMBL" id="RWS01539.1"/>
    </source>
</evidence>
<dbReference type="Gene3D" id="1.10.8.100">
    <property type="entry name" value="Ribosomal RNA adenine dimethylase-like, domain 2"/>
    <property type="match status" value="1"/>
</dbReference>
<evidence type="ECO:0000256" key="11">
    <source>
        <dbReference type="PROSITE-ProRule" id="PRU01026"/>
    </source>
</evidence>
<dbReference type="GO" id="GO:0000179">
    <property type="term" value="F:rRNA (adenine-N6,N6-)-dimethyltransferase activity"/>
    <property type="evidence" value="ECO:0007669"/>
    <property type="project" value="UniProtKB-UniRule"/>
</dbReference>
<keyword evidence="8" id="KW-0805">Transcription regulation</keyword>
<feature type="binding site" evidence="11">
    <location>
        <position position="107"/>
    </location>
    <ligand>
        <name>S-adenosyl-L-methionine</name>
        <dbReference type="ChEBI" id="CHEBI:59789"/>
    </ligand>
</feature>
<feature type="binding site" evidence="11">
    <location>
        <position position="134"/>
    </location>
    <ligand>
        <name>S-adenosyl-L-methionine</name>
        <dbReference type="ChEBI" id="CHEBI:59789"/>
    </ligand>
</feature>
<keyword evidence="7" id="KW-0809">Transit peptide</keyword>
<keyword evidence="9" id="KW-0496">Mitochondrion</keyword>
<dbReference type="InterPro" id="IPR029063">
    <property type="entry name" value="SAM-dependent_MTases_sf"/>
</dbReference>
<evidence type="ECO:0000256" key="1">
    <source>
        <dbReference type="ARBA" id="ARBA00004173"/>
    </source>
</evidence>
<evidence type="ECO:0000256" key="5">
    <source>
        <dbReference type="ARBA" id="ARBA00022691"/>
    </source>
</evidence>
<evidence type="ECO:0000256" key="8">
    <source>
        <dbReference type="ARBA" id="ARBA00023015"/>
    </source>
</evidence>
<keyword evidence="15" id="KW-1185">Reference proteome</keyword>
<keyword evidence="6 11" id="KW-0694">RNA-binding</keyword>
<dbReference type="GO" id="GO:0034246">
    <property type="term" value="F:mitochondrial transcription factor activity"/>
    <property type="evidence" value="ECO:0007669"/>
    <property type="project" value="TreeGrafter"/>
</dbReference>
<keyword evidence="2 12" id="KW-0698">rRNA processing</keyword>
<dbReference type="FunFam" id="3.40.50.150:FF:000109">
    <property type="entry name" value="rRNA adenine N(6)-methyltransferase"/>
    <property type="match status" value="1"/>
</dbReference>
<dbReference type="PANTHER" id="PTHR11727">
    <property type="entry name" value="DIMETHYLADENOSINE TRANSFERASE"/>
    <property type="match status" value="1"/>
</dbReference>
<name>A0A443QEU1_9ACAR</name>
<accession>A0A443QEU1</accession>
<evidence type="ECO:0000259" key="13">
    <source>
        <dbReference type="SMART" id="SM00650"/>
    </source>
</evidence>
<feature type="binding site" evidence="11">
    <location>
        <position position="85"/>
    </location>
    <ligand>
        <name>S-adenosyl-L-methionine</name>
        <dbReference type="ChEBI" id="CHEBI:59789"/>
    </ligand>
</feature>
<dbReference type="InterPro" id="IPR023165">
    <property type="entry name" value="rRNA_Ade_diMease-like_C"/>
</dbReference>
<dbReference type="PANTHER" id="PTHR11727:SF17">
    <property type="entry name" value="DIMETHYLADENOSINE TRANSFERASE 1, MITOCHONDRIAL"/>
    <property type="match status" value="1"/>
</dbReference>
<organism evidence="14 15">
    <name type="scientific">Dinothrombium tinctorium</name>
    <dbReference type="NCBI Taxonomy" id="1965070"/>
    <lineage>
        <taxon>Eukaryota</taxon>
        <taxon>Metazoa</taxon>
        <taxon>Ecdysozoa</taxon>
        <taxon>Arthropoda</taxon>
        <taxon>Chelicerata</taxon>
        <taxon>Arachnida</taxon>
        <taxon>Acari</taxon>
        <taxon>Acariformes</taxon>
        <taxon>Trombidiformes</taxon>
        <taxon>Prostigmata</taxon>
        <taxon>Anystina</taxon>
        <taxon>Parasitengona</taxon>
        <taxon>Trombidioidea</taxon>
        <taxon>Trombidiidae</taxon>
        <taxon>Dinothrombium</taxon>
    </lineage>
</organism>
<evidence type="ECO:0000256" key="2">
    <source>
        <dbReference type="ARBA" id="ARBA00022552"/>
    </source>
</evidence>
<dbReference type="PROSITE" id="PS01131">
    <property type="entry name" value="RRNA_A_DIMETH"/>
    <property type="match status" value="1"/>
</dbReference>
<keyword evidence="4 11" id="KW-0808">Transferase</keyword>
<dbReference type="GO" id="GO:0003723">
    <property type="term" value="F:RNA binding"/>
    <property type="evidence" value="ECO:0007669"/>
    <property type="project" value="UniProtKB-UniRule"/>
</dbReference>
<comment type="subcellular location">
    <subcellularLocation>
        <location evidence="1">Mitochondrion</location>
    </subcellularLocation>
</comment>
<evidence type="ECO:0000256" key="12">
    <source>
        <dbReference type="RuleBase" id="RU362106"/>
    </source>
</evidence>
<dbReference type="STRING" id="1965070.A0A443QEU1"/>
<dbReference type="InterPro" id="IPR001737">
    <property type="entry name" value="KsgA/Erm"/>
</dbReference>
<sequence length="361" mass="41507">MSLQTSKTLVEAGKQLIKRPEVKNEVGEFVKHRLPPLPSLKDLLHLYKVKAKKHLSQNFLLNKRICNKLVAYSGISNGSTVVEIGPGPGNITRCILEKNPRELFVIEKDRRFLPMLEMLADAASPGQMKIIIGDVMDYSLENLFPQELKVDWHSLSPPIHFIGNLPFNVSTALIIRWLRQMHNKTGPFSYGRVNLTLTFQLEVAERIVAPVMHLQRSRLSVMCQNLAKVRLCDKIKGASFVPSPDVDVGVVKFRPRREPIINDVPFDIVEKFVRTMFHLRRAYLVKGLRNLYPRELNHLTDAMFEEADIDPTHRSVMLDIEEIGRLVKVYWKFCQQHPGLENYDFRAKMKTPKFVTKSLSD</sequence>
<dbReference type="EC" id="2.1.1.-" evidence="12"/>
<comment type="similarity">
    <text evidence="11 12">Belongs to the class I-like SAM-binding methyltransferase superfamily. rRNA adenine N(6)-methyltransferase family.</text>
</comment>
<dbReference type="GO" id="GO:0006391">
    <property type="term" value="P:transcription initiation at mitochondrial promoter"/>
    <property type="evidence" value="ECO:0007669"/>
    <property type="project" value="TreeGrafter"/>
</dbReference>
<gene>
    <name evidence="14" type="ORF">B4U79_12845</name>
</gene>
<evidence type="ECO:0000256" key="6">
    <source>
        <dbReference type="ARBA" id="ARBA00022884"/>
    </source>
</evidence>
<feature type="binding site" evidence="11">
    <location>
        <position position="164"/>
    </location>
    <ligand>
        <name>S-adenosyl-L-methionine</name>
        <dbReference type="ChEBI" id="CHEBI:59789"/>
    </ligand>
</feature>
<dbReference type="PROSITE" id="PS51689">
    <property type="entry name" value="SAM_RNA_A_N6_MT"/>
    <property type="match status" value="1"/>
</dbReference>
<keyword evidence="3 11" id="KW-0489">Methyltransferase</keyword>
<dbReference type="InterPro" id="IPR011530">
    <property type="entry name" value="rRNA_adenine_dimethylase"/>
</dbReference>
<reference evidence="14 15" key="1">
    <citation type="journal article" date="2018" name="Gigascience">
        <title>Genomes of trombidid mites reveal novel predicted allergens and laterally-transferred genes associated with secondary metabolism.</title>
        <authorList>
            <person name="Dong X."/>
            <person name="Chaisiri K."/>
            <person name="Xia D."/>
            <person name="Armstrong S.D."/>
            <person name="Fang Y."/>
            <person name="Donnelly M.J."/>
            <person name="Kadowaki T."/>
            <person name="McGarry J.W."/>
            <person name="Darby A.C."/>
            <person name="Makepeace B.L."/>
        </authorList>
    </citation>
    <scope>NUCLEOTIDE SEQUENCE [LARGE SCALE GENOMIC DNA]</scope>
    <source>
        <strain evidence="14">UoL-WK</strain>
    </source>
</reference>